<proteinExistence type="predicted"/>
<keyword evidence="1" id="KW-0812">Transmembrane</keyword>
<reference evidence="2" key="1">
    <citation type="journal article" date="2020" name="Nature">
        <title>Giant virus diversity and host interactions through global metagenomics.</title>
        <authorList>
            <person name="Schulz F."/>
            <person name="Roux S."/>
            <person name="Paez-Espino D."/>
            <person name="Jungbluth S."/>
            <person name="Walsh D.A."/>
            <person name="Denef V.J."/>
            <person name="McMahon K.D."/>
            <person name="Konstantinidis K.T."/>
            <person name="Eloe-Fadrosh E.A."/>
            <person name="Kyrpides N.C."/>
            <person name="Woyke T."/>
        </authorList>
    </citation>
    <scope>NUCLEOTIDE SEQUENCE</scope>
    <source>
        <strain evidence="2">GVMAG-M-3300023174-60</strain>
    </source>
</reference>
<sequence>MECIICQDSGAELLQDNTACSCKYKRHTTCWIDYVHSATNLKCLMCRKDLSVKAAPKSKSPPIAPVRPLPSIPYTPQHAPVEEIGQQITYQEFLDTVACPPQQQPQQQRQPVIRKPISTSQKLLKIALCLGILAVIVVVFIIFI</sequence>
<dbReference type="SUPFAM" id="SSF57850">
    <property type="entry name" value="RING/U-box"/>
    <property type="match status" value="1"/>
</dbReference>
<keyword evidence="1" id="KW-0472">Membrane</keyword>
<feature type="transmembrane region" description="Helical" evidence="1">
    <location>
        <begin position="123"/>
        <end position="143"/>
    </location>
</feature>
<accession>A0A6C0DTX7</accession>
<evidence type="ECO:0000313" key="2">
    <source>
        <dbReference type="EMBL" id="QHT20257.1"/>
    </source>
</evidence>
<dbReference type="AlphaFoldDB" id="A0A6C0DTX7"/>
<evidence type="ECO:0008006" key="3">
    <source>
        <dbReference type="Google" id="ProtNLM"/>
    </source>
</evidence>
<dbReference type="EMBL" id="MN739677">
    <property type="protein sequence ID" value="QHT20257.1"/>
    <property type="molecule type" value="Genomic_DNA"/>
</dbReference>
<evidence type="ECO:0000256" key="1">
    <source>
        <dbReference type="SAM" id="Phobius"/>
    </source>
</evidence>
<protein>
    <recommendedName>
        <fullName evidence="3">RING-CH-type domain-containing protein</fullName>
    </recommendedName>
</protein>
<name>A0A6C0DTX7_9ZZZZ</name>
<organism evidence="2">
    <name type="scientific">viral metagenome</name>
    <dbReference type="NCBI Taxonomy" id="1070528"/>
    <lineage>
        <taxon>unclassified sequences</taxon>
        <taxon>metagenomes</taxon>
        <taxon>organismal metagenomes</taxon>
    </lineage>
</organism>
<keyword evidence="1" id="KW-1133">Transmembrane helix</keyword>